<evidence type="ECO:0000256" key="1">
    <source>
        <dbReference type="SAM" id="MobiDB-lite"/>
    </source>
</evidence>
<dbReference type="EMBL" id="MWPV01000002">
    <property type="protein sequence ID" value="OUL58525.1"/>
    <property type="molecule type" value="Genomic_DNA"/>
</dbReference>
<keyword evidence="2" id="KW-0472">Membrane</keyword>
<dbReference type="SUPFAM" id="SSF54427">
    <property type="entry name" value="NTF2-like"/>
    <property type="match status" value="1"/>
</dbReference>
<dbReference type="Gene3D" id="3.10.450.240">
    <property type="match status" value="1"/>
</dbReference>
<feature type="transmembrane region" description="Helical" evidence="2">
    <location>
        <begin position="97"/>
        <end position="115"/>
    </location>
</feature>
<feature type="region of interest" description="Disordered" evidence="1">
    <location>
        <begin position="30"/>
        <end position="62"/>
    </location>
</feature>
<dbReference type="PANTHER" id="PTHR41542:SF1">
    <property type="entry name" value="BLL5807 PROTEIN"/>
    <property type="match status" value="1"/>
</dbReference>
<feature type="region of interest" description="Disordered" evidence="1">
    <location>
        <begin position="123"/>
        <end position="152"/>
    </location>
</feature>
<organism evidence="4 5">
    <name type="scientific">Pseudoalteromonas ulvae</name>
    <dbReference type="NCBI Taxonomy" id="107327"/>
    <lineage>
        <taxon>Bacteria</taxon>
        <taxon>Pseudomonadati</taxon>
        <taxon>Pseudomonadota</taxon>
        <taxon>Gammaproteobacteria</taxon>
        <taxon>Alteromonadales</taxon>
        <taxon>Pseudoalteromonadaceae</taxon>
        <taxon>Pseudoalteromonas</taxon>
    </lineage>
</organism>
<dbReference type="Pfam" id="PF04280">
    <property type="entry name" value="Tim44"/>
    <property type="match status" value="1"/>
</dbReference>
<protein>
    <recommendedName>
        <fullName evidence="3">Tim44-like domain-containing protein</fullName>
    </recommendedName>
</protein>
<feature type="domain" description="Tim44-like" evidence="3">
    <location>
        <begin position="152"/>
        <end position="282"/>
    </location>
</feature>
<keyword evidence="5" id="KW-1185">Reference proteome</keyword>
<dbReference type="PANTHER" id="PTHR41542">
    <property type="entry name" value="BLL5807 PROTEIN"/>
    <property type="match status" value="1"/>
</dbReference>
<accession>A0A244CSE1</accession>
<evidence type="ECO:0000256" key="2">
    <source>
        <dbReference type="SAM" id="Phobius"/>
    </source>
</evidence>
<dbReference type="RefSeq" id="WP_086743827.1">
    <property type="nucleotide sequence ID" value="NZ_MWPV01000002.1"/>
</dbReference>
<dbReference type="Proteomes" id="UP000194841">
    <property type="component" value="Unassembled WGS sequence"/>
</dbReference>
<feature type="compositionally biased region" description="Polar residues" evidence="1">
    <location>
        <begin position="45"/>
        <end position="61"/>
    </location>
</feature>
<comment type="caution">
    <text evidence="4">The sequence shown here is derived from an EMBL/GenBank/DDBJ whole genome shotgun (WGS) entry which is preliminary data.</text>
</comment>
<gene>
    <name evidence="4" type="ORF">B1199_09390</name>
</gene>
<sequence length="285" mass="31260">MKKLCVIFTLFAVLFTASFDVDARKKFGSKSKGKTQQTSQQKQQADQPNNSTQAPTTAAKSSNKKGIMGGILGGLLMGGLIAAMLGGDFEGLQIMDMLMMALIAFIIFKVIKAVMAKNAVNRTATAGGPPITPTETAQYRQSPASSSSNGFSATQNEVPFNLPANFDLNGFLQGARDHYHTLQKAWNENDLSTIEEYVSPALFTELKAERAEVVDVATEVMFIDAELARADSSPIQWEISVRFKGKYRDLADKQEEAINEIWHLERDMRQANAPWLIVGIEDQAS</sequence>
<dbReference type="AlphaFoldDB" id="A0A244CSE1"/>
<dbReference type="SMART" id="SM00978">
    <property type="entry name" value="Tim44"/>
    <property type="match status" value="1"/>
</dbReference>
<reference evidence="4 5" key="1">
    <citation type="submission" date="2017-02" db="EMBL/GenBank/DDBJ databases">
        <title>Pseudoalteromonas ulvae TC14 Genome.</title>
        <authorList>
            <person name="Molmeret M."/>
        </authorList>
    </citation>
    <scope>NUCLEOTIDE SEQUENCE [LARGE SCALE GENOMIC DNA]</scope>
    <source>
        <strain evidence="4">TC14</strain>
    </source>
</reference>
<keyword evidence="2" id="KW-1133">Transmembrane helix</keyword>
<feature type="compositionally biased region" description="Low complexity" evidence="1">
    <location>
        <begin position="34"/>
        <end position="44"/>
    </location>
</feature>
<evidence type="ECO:0000259" key="3">
    <source>
        <dbReference type="SMART" id="SM00978"/>
    </source>
</evidence>
<keyword evidence="2" id="KW-0812">Transmembrane</keyword>
<evidence type="ECO:0000313" key="4">
    <source>
        <dbReference type="EMBL" id="OUL58525.1"/>
    </source>
</evidence>
<dbReference type="OrthoDB" id="5298777at2"/>
<proteinExistence type="predicted"/>
<name>A0A244CSE1_PSEDV</name>
<dbReference type="InterPro" id="IPR007379">
    <property type="entry name" value="Tim44-like_dom"/>
</dbReference>
<dbReference type="InterPro" id="IPR032710">
    <property type="entry name" value="NTF2-like_dom_sf"/>
</dbReference>
<feature type="transmembrane region" description="Helical" evidence="2">
    <location>
        <begin position="67"/>
        <end position="85"/>
    </location>
</feature>
<evidence type="ECO:0000313" key="5">
    <source>
        <dbReference type="Proteomes" id="UP000194841"/>
    </source>
</evidence>